<gene>
    <name evidence="1" type="ORF">FGO68_gene15157</name>
</gene>
<evidence type="ECO:0000313" key="2">
    <source>
        <dbReference type="Proteomes" id="UP000785679"/>
    </source>
</evidence>
<accession>A0A8J8T136</accession>
<protein>
    <submittedName>
        <fullName evidence="1">Uncharacterized protein</fullName>
    </submittedName>
</protein>
<reference evidence="1" key="1">
    <citation type="submission" date="2019-06" db="EMBL/GenBank/DDBJ databases">
        <authorList>
            <person name="Zheng W."/>
        </authorList>
    </citation>
    <scope>NUCLEOTIDE SEQUENCE</scope>
    <source>
        <strain evidence="1">QDHG01</strain>
    </source>
</reference>
<dbReference type="EMBL" id="RRYP01010492">
    <property type="protein sequence ID" value="TNV78347.1"/>
    <property type="molecule type" value="Genomic_DNA"/>
</dbReference>
<organism evidence="1 2">
    <name type="scientific">Halteria grandinella</name>
    <dbReference type="NCBI Taxonomy" id="5974"/>
    <lineage>
        <taxon>Eukaryota</taxon>
        <taxon>Sar</taxon>
        <taxon>Alveolata</taxon>
        <taxon>Ciliophora</taxon>
        <taxon>Intramacronucleata</taxon>
        <taxon>Spirotrichea</taxon>
        <taxon>Stichotrichia</taxon>
        <taxon>Sporadotrichida</taxon>
        <taxon>Halteriidae</taxon>
        <taxon>Halteria</taxon>
    </lineage>
</organism>
<comment type="caution">
    <text evidence="1">The sequence shown here is derived from an EMBL/GenBank/DDBJ whole genome shotgun (WGS) entry which is preliminary data.</text>
</comment>
<sequence length="77" mass="8561">MLLRQHIGISGDLEEDYNDQSSCAKLQVPLKFLCPFLDIVATVDQCILSCSLSIGLIWASYSLEGWSIQVIICQQAK</sequence>
<proteinExistence type="predicted"/>
<dbReference type="AlphaFoldDB" id="A0A8J8T136"/>
<evidence type="ECO:0000313" key="1">
    <source>
        <dbReference type="EMBL" id="TNV78347.1"/>
    </source>
</evidence>
<dbReference type="Proteomes" id="UP000785679">
    <property type="component" value="Unassembled WGS sequence"/>
</dbReference>
<keyword evidence="2" id="KW-1185">Reference proteome</keyword>
<name>A0A8J8T136_HALGN</name>